<sequence>MRRLIAKSGCDYENLIDLDHILLSDILNIDEQNLLINQLKPSERKIISDAYVQFETKIEHSILSLLSYNYGIQDFIFSGKNNKIISYFIRYNNLVDRELRNLSLDSKSRVLWIGSGPFPVSPILMSLKTGCHFDCANISEDAINRSTDVIKKFNLENNFRFFNKNGKDLNF</sequence>
<dbReference type="Gene3D" id="3.40.50.150">
    <property type="entry name" value="Vaccinia Virus protein VP39"/>
    <property type="match status" value="1"/>
</dbReference>
<evidence type="ECO:0000313" key="1">
    <source>
        <dbReference type="EMBL" id="MFM2483809.1"/>
    </source>
</evidence>
<dbReference type="SUPFAM" id="SSF53335">
    <property type="entry name" value="S-adenosyl-L-methionine-dependent methyltransferases"/>
    <property type="match status" value="1"/>
</dbReference>
<keyword evidence="2" id="KW-1185">Reference proteome</keyword>
<proteinExistence type="predicted"/>
<dbReference type="InterPro" id="IPR029063">
    <property type="entry name" value="SAM-dependent_MTases_sf"/>
</dbReference>
<accession>A0ABW9G2Y0</accession>
<protein>
    <recommendedName>
        <fullName evidence="3">Nicotianamine synthase-like protein</fullName>
    </recommendedName>
</protein>
<evidence type="ECO:0008006" key="3">
    <source>
        <dbReference type="Google" id="ProtNLM"/>
    </source>
</evidence>
<organism evidence="1 2">
    <name type="scientific">Celerinatantimonas yamalensis</name>
    <dbReference type="NCBI Taxonomy" id="559956"/>
    <lineage>
        <taxon>Bacteria</taxon>
        <taxon>Pseudomonadati</taxon>
        <taxon>Pseudomonadota</taxon>
        <taxon>Gammaproteobacteria</taxon>
        <taxon>Celerinatantimonadaceae</taxon>
        <taxon>Celerinatantimonas</taxon>
    </lineage>
</organism>
<dbReference type="RefSeq" id="WP_408621965.1">
    <property type="nucleotide sequence ID" value="NZ_JBEQCT010000001.1"/>
</dbReference>
<name>A0ABW9G2Y0_9GAMM</name>
<dbReference type="Proteomes" id="UP001629953">
    <property type="component" value="Unassembled WGS sequence"/>
</dbReference>
<dbReference type="EMBL" id="JBEQCT010000001">
    <property type="protein sequence ID" value="MFM2483809.1"/>
    <property type="molecule type" value="Genomic_DNA"/>
</dbReference>
<comment type="caution">
    <text evidence="1">The sequence shown here is derived from an EMBL/GenBank/DDBJ whole genome shotgun (WGS) entry which is preliminary data.</text>
</comment>
<gene>
    <name evidence="1" type="ORF">ABUE30_01805</name>
</gene>
<evidence type="ECO:0000313" key="2">
    <source>
        <dbReference type="Proteomes" id="UP001629953"/>
    </source>
</evidence>
<reference evidence="1 2" key="1">
    <citation type="journal article" date="2013" name="Int. J. Syst. Evol. Microbiol.">
        <title>Celerinatantimonas yamalensis sp. nov., a cold-adapted diazotrophic bacterium from a cold permafrost brine.</title>
        <authorList>
            <person name="Shcherbakova V."/>
            <person name="Chuvilskaya N."/>
            <person name="Rivkina E."/>
            <person name="Demidov N."/>
            <person name="Uchaeva V."/>
            <person name="Suetin S."/>
            <person name="Suzina N."/>
            <person name="Gilichinsky D."/>
        </authorList>
    </citation>
    <scope>NUCLEOTIDE SEQUENCE [LARGE SCALE GENOMIC DNA]</scope>
    <source>
        <strain evidence="1 2">C7</strain>
    </source>
</reference>